<sequence length="215" mass="24382">MALLSNEDREYLKGLFTGMKRNVNILLFTTEEKEFCTFCNDIKSILDELKSISDKIQIQEFSFENNKEEVAKYDVKRGPALVLMADKDLGVKFYGIPAGYEFSSLVEDIVDIGNDTISIDEGLIETVKAISKPVHIQVFVTHTCPYCPPAVRTAHKFAMANENIKADMIDSNTFFDYANKYGVQGVPRVVINEKHHFEGALPEEEYLRQILNSIL</sequence>
<dbReference type="PROSITE" id="PS51354">
    <property type="entry name" value="GLUTAREDOXIN_2"/>
    <property type="match status" value="1"/>
</dbReference>
<evidence type="ECO:0000259" key="1">
    <source>
        <dbReference type="Pfam" id="PF13192"/>
    </source>
</evidence>
<comment type="caution">
    <text evidence="2">The sequence shown here is derived from an EMBL/GenBank/DDBJ whole genome shotgun (WGS) entry which is preliminary data.</text>
</comment>
<dbReference type="InterPro" id="IPR036249">
    <property type="entry name" value="Thioredoxin-like_sf"/>
</dbReference>
<feature type="domain" description="Thioredoxin-like fold" evidence="1">
    <location>
        <begin position="135"/>
        <end position="211"/>
    </location>
</feature>
<organism evidence="2 3">
    <name type="scientific">candidate division WOR-3 bacterium</name>
    <dbReference type="NCBI Taxonomy" id="2052148"/>
    <lineage>
        <taxon>Bacteria</taxon>
        <taxon>Bacteria division WOR-3</taxon>
    </lineage>
</organism>
<dbReference type="PANTHER" id="PTHR37170:SF1">
    <property type="entry name" value="GLUTAREDOXIN-LIKE PROTEIN"/>
    <property type="match status" value="1"/>
</dbReference>
<proteinExistence type="predicted"/>
<dbReference type="SUPFAM" id="SSF52833">
    <property type="entry name" value="Thioredoxin-like"/>
    <property type="match status" value="2"/>
</dbReference>
<dbReference type="NCBIfam" id="TIGR02187">
    <property type="entry name" value="PDO_seleno_TRX"/>
    <property type="match status" value="1"/>
</dbReference>
<protein>
    <submittedName>
        <fullName evidence="2">Glutaredoxin</fullName>
    </submittedName>
</protein>
<dbReference type="InterPro" id="IPR012336">
    <property type="entry name" value="Thioredoxin-like_fold"/>
</dbReference>
<dbReference type="Gene3D" id="3.40.30.10">
    <property type="entry name" value="Glutaredoxin"/>
    <property type="match status" value="2"/>
</dbReference>
<evidence type="ECO:0000313" key="3">
    <source>
        <dbReference type="Proteomes" id="UP000264062"/>
    </source>
</evidence>
<gene>
    <name evidence="2" type="ORF">DCW38_04290</name>
</gene>
<accession>A0A350HA16</accession>
<name>A0A350HA16_UNCW3</name>
<dbReference type="Proteomes" id="UP000264062">
    <property type="component" value="Unassembled WGS sequence"/>
</dbReference>
<evidence type="ECO:0000313" key="2">
    <source>
        <dbReference type="EMBL" id="HAV92382.1"/>
    </source>
</evidence>
<dbReference type="Pfam" id="PF13192">
    <property type="entry name" value="Thioredoxin_3"/>
    <property type="match status" value="1"/>
</dbReference>
<dbReference type="PANTHER" id="PTHR37170">
    <property type="entry name" value="GLUTAREDOXIN-RELATED"/>
    <property type="match status" value="1"/>
</dbReference>
<dbReference type="EMBL" id="DMZY01000125">
    <property type="protein sequence ID" value="HAV92382.1"/>
    <property type="molecule type" value="Genomic_DNA"/>
</dbReference>
<dbReference type="AlphaFoldDB" id="A0A350HA16"/>
<dbReference type="InterPro" id="IPR011903">
    <property type="entry name" value="TON_0319-like"/>
</dbReference>
<reference evidence="2 3" key="1">
    <citation type="journal article" date="2018" name="Nat. Biotechnol.">
        <title>A standardized bacterial taxonomy based on genome phylogeny substantially revises the tree of life.</title>
        <authorList>
            <person name="Parks D.H."/>
            <person name="Chuvochina M."/>
            <person name="Waite D.W."/>
            <person name="Rinke C."/>
            <person name="Skarshewski A."/>
            <person name="Chaumeil P.A."/>
            <person name="Hugenholtz P."/>
        </authorList>
    </citation>
    <scope>NUCLEOTIDE SEQUENCE [LARGE SCALE GENOMIC DNA]</scope>
    <source>
        <strain evidence="2">UBA9956</strain>
    </source>
</reference>
<dbReference type="CDD" id="cd02973">
    <property type="entry name" value="TRX_GRX_like"/>
    <property type="match status" value="1"/>
</dbReference>